<accession>A0AC61THS3</accession>
<name>A0AC61THS3_EDWTA</name>
<dbReference type="EMBL" id="CP084506">
    <property type="protein sequence ID" value="UCQ00278.1"/>
    <property type="molecule type" value="Genomic_DNA"/>
</dbReference>
<organism evidence="1 2">
    <name type="scientific">Edwardsiella tarda ATCC 15947 = NBRC 105688</name>
    <dbReference type="NCBI Taxonomy" id="667121"/>
    <lineage>
        <taxon>Bacteria</taxon>
        <taxon>Pseudomonadati</taxon>
        <taxon>Pseudomonadota</taxon>
        <taxon>Gammaproteobacteria</taxon>
        <taxon>Enterobacterales</taxon>
        <taxon>Hafniaceae</taxon>
        <taxon>Edwardsiella</taxon>
    </lineage>
</organism>
<keyword evidence="2" id="KW-1185">Reference proteome</keyword>
<protein>
    <submittedName>
        <fullName evidence="1">Uncharacterized protein</fullName>
    </submittedName>
</protein>
<sequence length="88" mass="9653">MNTHFQHVINAMLKNYSFKKENLSSLHGLNNQATKVCMEHHYADLLAGVGKLAGAAEAAGDYESMDEINQLFHKILTNEIPAPLNTGA</sequence>
<evidence type="ECO:0000313" key="2">
    <source>
        <dbReference type="Proteomes" id="UP000245918"/>
    </source>
</evidence>
<dbReference type="Proteomes" id="UP000245918">
    <property type="component" value="Chromosome"/>
</dbReference>
<gene>
    <name evidence="1" type="ORF">DCL27_00230</name>
</gene>
<reference evidence="1" key="1">
    <citation type="submission" date="2021-09" db="EMBL/GenBank/DDBJ databases">
        <title>Comparative genomics of Edwardsiella genus reveals species-based diversity.</title>
        <authorList>
            <person name="Tekedar H.C."/>
            <person name="Kumru S."/>
            <person name="Waldbieser G.C."/>
            <person name="Reichley S.R."/>
            <person name="Lawrence M.L."/>
            <person name="Griffin M.J."/>
        </authorList>
    </citation>
    <scope>NUCLEOTIDE SEQUENCE</scope>
    <source>
        <strain evidence="1">ATCC 15947</strain>
    </source>
</reference>
<evidence type="ECO:0000313" key="1">
    <source>
        <dbReference type="EMBL" id="UCQ00278.1"/>
    </source>
</evidence>
<proteinExistence type="predicted"/>